<comment type="pathway">
    <text evidence="5">Quinol/quinone metabolism; menaquinone biosynthesis; menaquinol from 1,4-dihydroxy-2-naphthoate: step 2/2.</text>
</comment>
<dbReference type="NCBIfam" id="TIGR01934">
    <property type="entry name" value="MenG_MenH_UbiE"/>
    <property type="match status" value="1"/>
</dbReference>
<proteinExistence type="inferred from homology"/>
<dbReference type="InterPro" id="IPR023576">
    <property type="entry name" value="UbiE/COQ5_MeTrFase_CS"/>
</dbReference>
<keyword evidence="4 5" id="KW-0949">S-adenosyl-L-methionine</keyword>
<feature type="binding site" evidence="5">
    <location>
        <position position="62"/>
    </location>
    <ligand>
        <name>S-adenosyl-L-methionine</name>
        <dbReference type="ChEBI" id="CHEBI:59789"/>
    </ligand>
</feature>
<dbReference type="EMBL" id="DSJL01000011">
    <property type="protein sequence ID" value="HEF66248.1"/>
    <property type="molecule type" value="Genomic_DNA"/>
</dbReference>
<reference evidence="6" key="1">
    <citation type="journal article" date="2020" name="mSystems">
        <title>Genome- and Community-Level Interaction Insights into Carbon Utilization and Element Cycling Functions of Hydrothermarchaeota in Hydrothermal Sediment.</title>
        <authorList>
            <person name="Zhou Z."/>
            <person name="Liu Y."/>
            <person name="Xu W."/>
            <person name="Pan J."/>
            <person name="Luo Z.H."/>
            <person name="Li M."/>
        </authorList>
    </citation>
    <scope>NUCLEOTIDE SEQUENCE [LARGE SCALE GENOMIC DNA]</scope>
    <source>
        <strain evidence="6">SpSt-222</strain>
    </source>
</reference>
<comment type="catalytic activity">
    <reaction evidence="5">
        <text>a 2-demethylmenaquinol + S-adenosyl-L-methionine = a menaquinol + S-adenosyl-L-homocysteine + H(+)</text>
        <dbReference type="Rhea" id="RHEA:42640"/>
        <dbReference type="Rhea" id="RHEA-COMP:9539"/>
        <dbReference type="Rhea" id="RHEA-COMP:9563"/>
        <dbReference type="ChEBI" id="CHEBI:15378"/>
        <dbReference type="ChEBI" id="CHEBI:18151"/>
        <dbReference type="ChEBI" id="CHEBI:55437"/>
        <dbReference type="ChEBI" id="CHEBI:57856"/>
        <dbReference type="ChEBI" id="CHEBI:59789"/>
        <dbReference type="EC" id="2.1.1.163"/>
    </reaction>
</comment>
<dbReference type="InterPro" id="IPR004033">
    <property type="entry name" value="UbiE/COQ5_MeTrFase"/>
</dbReference>
<evidence type="ECO:0000256" key="2">
    <source>
        <dbReference type="ARBA" id="ARBA00022603"/>
    </source>
</evidence>
<keyword evidence="3 5" id="KW-0808">Transferase</keyword>
<dbReference type="PANTHER" id="PTHR43591:SF24">
    <property type="entry name" value="2-METHOXY-6-POLYPRENYL-1,4-BENZOQUINOL METHYLASE, MITOCHONDRIAL"/>
    <property type="match status" value="1"/>
</dbReference>
<comment type="caution">
    <text evidence="5">Lacks conserved residue(s) required for the propagation of feature annotation.</text>
</comment>
<dbReference type="Gene3D" id="3.40.50.150">
    <property type="entry name" value="Vaccinia Virus protein VP39"/>
    <property type="match status" value="1"/>
</dbReference>
<evidence type="ECO:0000256" key="1">
    <source>
        <dbReference type="ARBA" id="ARBA00022428"/>
    </source>
</evidence>
<dbReference type="PANTHER" id="PTHR43591">
    <property type="entry name" value="METHYLTRANSFERASE"/>
    <property type="match status" value="1"/>
</dbReference>
<dbReference type="AlphaFoldDB" id="A0A7C2BGZ4"/>
<feature type="binding site" evidence="5">
    <location>
        <begin position="108"/>
        <end position="109"/>
    </location>
    <ligand>
        <name>S-adenosyl-L-methionine</name>
        <dbReference type="ChEBI" id="CHEBI:59789"/>
    </ligand>
</feature>
<dbReference type="PROSITE" id="PS51608">
    <property type="entry name" value="SAM_MT_UBIE"/>
    <property type="match status" value="1"/>
</dbReference>
<dbReference type="EC" id="2.1.1.163" evidence="5"/>
<comment type="function">
    <text evidence="5">Methyltransferase required for the conversion of demethylmenaquinol (DMKH2) to menaquinol (MKH2).</text>
</comment>
<evidence type="ECO:0000256" key="3">
    <source>
        <dbReference type="ARBA" id="ARBA00022679"/>
    </source>
</evidence>
<accession>A0A7C2BGZ4</accession>
<organism evidence="6">
    <name type="scientific">Thermomicrobium roseum</name>
    <dbReference type="NCBI Taxonomy" id="500"/>
    <lineage>
        <taxon>Bacteria</taxon>
        <taxon>Pseudomonadati</taxon>
        <taxon>Thermomicrobiota</taxon>
        <taxon>Thermomicrobia</taxon>
        <taxon>Thermomicrobiales</taxon>
        <taxon>Thermomicrobiaceae</taxon>
        <taxon>Thermomicrobium</taxon>
    </lineage>
</organism>
<dbReference type="UniPathway" id="UPA00079">
    <property type="reaction ID" value="UER00169"/>
</dbReference>
<evidence type="ECO:0000313" key="6">
    <source>
        <dbReference type="EMBL" id="HEF66248.1"/>
    </source>
</evidence>
<keyword evidence="2 5" id="KW-0489">Methyltransferase</keyword>
<dbReference type="CDD" id="cd02440">
    <property type="entry name" value="AdoMet_MTases"/>
    <property type="match status" value="1"/>
</dbReference>
<protein>
    <recommendedName>
        <fullName evidence="5">Demethylmenaquinone methyltransferase</fullName>
        <ecNumber evidence="5">2.1.1.163</ecNumber>
    </recommendedName>
</protein>
<dbReference type="GO" id="GO:0009234">
    <property type="term" value="P:menaquinone biosynthetic process"/>
    <property type="evidence" value="ECO:0007669"/>
    <property type="project" value="UniProtKB-UniRule"/>
</dbReference>
<keyword evidence="1 5" id="KW-0474">Menaquinone biosynthesis</keyword>
<feature type="binding site" evidence="5">
    <location>
        <position position="81"/>
    </location>
    <ligand>
        <name>S-adenosyl-L-methionine</name>
        <dbReference type="ChEBI" id="CHEBI:59789"/>
    </ligand>
</feature>
<dbReference type="PROSITE" id="PS01183">
    <property type="entry name" value="UBIE_1"/>
    <property type="match status" value="1"/>
</dbReference>
<evidence type="ECO:0000256" key="4">
    <source>
        <dbReference type="ARBA" id="ARBA00022691"/>
    </source>
</evidence>
<dbReference type="GO" id="GO:0043770">
    <property type="term" value="F:demethylmenaquinone methyltransferase activity"/>
    <property type="evidence" value="ECO:0007669"/>
    <property type="project" value="UniProtKB-UniRule"/>
</dbReference>
<dbReference type="GO" id="GO:0032259">
    <property type="term" value="P:methylation"/>
    <property type="evidence" value="ECO:0007669"/>
    <property type="project" value="UniProtKB-KW"/>
</dbReference>
<comment type="similarity">
    <text evidence="5">Belongs to the class I-like SAM-binding methyltransferase superfamily. MenG/UbiE family.</text>
</comment>
<dbReference type="InterPro" id="IPR029063">
    <property type="entry name" value="SAM-dependent_MTases_sf"/>
</dbReference>
<dbReference type="SUPFAM" id="SSF53335">
    <property type="entry name" value="S-adenosyl-L-methionine-dependent methyltransferases"/>
    <property type="match status" value="1"/>
</dbReference>
<gene>
    <name evidence="6" type="primary">ubiE</name>
    <name evidence="5" type="synonym">menG</name>
    <name evidence="6" type="ORF">ENP47_11735</name>
</gene>
<dbReference type="Pfam" id="PF01209">
    <property type="entry name" value="Ubie_methyltran"/>
    <property type="match status" value="1"/>
</dbReference>
<name>A0A7C2BGZ4_THERO</name>
<dbReference type="NCBIfam" id="NF001244">
    <property type="entry name" value="PRK00216.1-5"/>
    <property type="match status" value="1"/>
</dbReference>
<dbReference type="PROSITE" id="PS01184">
    <property type="entry name" value="UBIE_2"/>
    <property type="match status" value="1"/>
</dbReference>
<sequence>MSGRGALRPPSEIRQMFDRIARRYDLMNRLMSFGRDVAWRRAAAQAALEVAPSVILDVATGTGDLALELAARGACRVLALDFSFEMLRLAARKRAATRAQRVALLCGDAMRLPLRDSSVDVCTIAFGLRNLPDYAAAIGEFARVLRPGGRLVILETTPARGLLAPLLRLYFDGFVPWLGGLVSGDREAYRYLPRSTAAFPTPHELAALLRSSGFPAVRYRTFMLGTVALHIAERASSSPLREPTVAVQHTPCATAQGVPTFPLT</sequence>
<dbReference type="HAMAP" id="MF_01813">
    <property type="entry name" value="MenG_UbiE_methyltr"/>
    <property type="match status" value="1"/>
</dbReference>
<evidence type="ECO:0000256" key="5">
    <source>
        <dbReference type="HAMAP-Rule" id="MF_01813"/>
    </source>
</evidence>
<comment type="caution">
    <text evidence="6">The sequence shown here is derived from an EMBL/GenBank/DDBJ whole genome shotgun (WGS) entry which is preliminary data.</text>
</comment>